<organism evidence="5 6">
    <name type="scientific">Thermobifida fusca TM51</name>
    <dbReference type="NCBI Taxonomy" id="1169414"/>
    <lineage>
        <taxon>Bacteria</taxon>
        <taxon>Bacillati</taxon>
        <taxon>Actinomycetota</taxon>
        <taxon>Actinomycetes</taxon>
        <taxon>Streptosporangiales</taxon>
        <taxon>Nocardiopsidaceae</taxon>
        <taxon>Thermobifida</taxon>
    </lineage>
</organism>
<sequence>MTVQDRPAFAARRRELIVELLRAHGTMALRDLAHELQVSEVTVRRDVRVLEAQGVLDRRRGGASLPGYQGRRSQEQTTTPELVAIARTAATLVAEGDAIVLGPGEATAALAAELVRRRGLTVVTNSLRNAQILADAPEVEVVVTGGILRGADLALVGGAAEQALEGLRVRRAFLTGHGVTAERGVSTSNAAIAGVDQALAACAEEVIVLVDHTRLGTDTMVQTVAPESIEHLVTDSNADPEVLLTFEDMGTTVHVAVPDPDRGR</sequence>
<gene>
    <name evidence="5" type="ORF">TM51_09531</name>
</gene>
<dbReference type="PRINTS" id="PR00037">
    <property type="entry name" value="HTHLACR"/>
</dbReference>
<dbReference type="InterPro" id="IPR036390">
    <property type="entry name" value="WH_DNA-bd_sf"/>
</dbReference>
<dbReference type="GO" id="GO:0003677">
    <property type="term" value="F:DNA binding"/>
    <property type="evidence" value="ECO:0007669"/>
    <property type="project" value="UniProtKB-KW"/>
</dbReference>
<evidence type="ECO:0000256" key="2">
    <source>
        <dbReference type="ARBA" id="ARBA00023125"/>
    </source>
</evidence>
<keyword evidence="3" id="KW-0804">Transcription</keyword>
<keyword evidence="6" id="KW-1185">Reference proteome</keyword>
<dbReference type="SMART" id="SM01134">
    <property type="entry name" value="DeoRC"/>
    <property type="match status" value="1"/>
</dbReference>
<dbReference type="SUPFAM" id="SSF46785">
    <property type="entry name" value="Winged helix' DNA-binding domain"/>
    <property type="match status" value="1"/>
</dbReference>
<dbReference type="InterPro" id="IPR018356">
    <property type="entry name" value="Tscrpt_reg_HTH_DeoR_CS"/>
</dbReference>
<dbReference type="PANTHER" id="PTHR30363:SF44">
    <property type="entry name" value="AGA OPERON TRANSCRIPTIONAL REPRESSOR-RELATED"/>
    <property type="match status" value="1"/>
</dbReference>
<keyword evidence="1" id="KW-0805">Transcription regulation</keyword>
<dbReference type="Pfam" id="PF08220">
    <property type="entry name" value="HTH_DeoR"/>
    <property type="match status" value="1"/>
</dbReference>
<dbReference type="SUPFAM" id="SSF100950">
    <property type="entry name" value="NagB/RpiA/CoA transferase-like"/>
    <property type="match status" value="1"/>
</dbReference>
<dbReference type="InterPro" id="IPR037171">
    <property type="entry name" value="NagB/RpiA_transferase-like"/>
</dbReference>
<evidence type="ECO:0000256" key="1">
    <source>
        <dbReference type="ARBA" id="ARBA00023015"/>
    </source>
</evidence>
<dbReference type="Pfam" id="PF00455">
    <property type="entry name" value="DeoRC"/>
    <property type="match status" value="1"/>
</dbReference>
<dbReference type="AlphaFoldDB" id="A0A9P2T9W7"/>
<reference evidence="5 6" key="1">
    <citation type="journal article" date="2013" name="Genome Announc.">
        <title>Draft Genome Sequence of the Lignocellulose Decomposer Thermobifida fusca Strain TM51.</title>
        <authorList>
            <person name="Toth A."/>
            <person name="Barna T."/>
            <person name="Nagy I."/>
            <person name="Horvath B."/>
            <person name="Nagy I."/>
            <person name="Tancsics A."/>
            <person name="Kriszt B."/>
            <person name="Baka E."/>
            <person name="Fekete C."/>
            <person name="Kukolya J."/>
        </authorList>
    </citation>
    <scope>NUCLEOTIDE SEQUENCE [LARGE SCALE GENOMIC DNA]</scope>
    <source>
        <strain evidence="5 6">TM51</strain>
    </source>
</reference>
<protein>
    <submittedName>
        <fullName evidence="5">Regulatory protein DeoR</fullName>
    </submittedName>
</protein>
<dbReference type="InterPro" id="IPR001034">
    <property type="entry name" value="DeoR_HTH"/>
</dbReference>
<dbReference type="PROSITE" id="PS51000">
    <property type="entry name" value="HTH_DEOR_2"/>
    <property type="match status" value="1"/>
</dbReference>
<dbReference type="Proteomes" id="UP000014184">
    <property type="component" value="Unassembled WGS sequence"/>
</dbReference>
<keyword evidence="2" id="KW-0238">DNA-binding</keyword>
<dbReference type="InterPro" id="IPR036388">
    <property type="entry name" value="WH-like_DNA-bd_sf"/>
</dbReference>
<comment type="caution">
    <text evidence="5">The sequence shown here is derived from an EMBL/GenBank/DDBJ whole genome shotgun (WGS) entry which is preliminary data.</text>
</comment>
<dbReference type="InterPro" id="IPR014036">
    <property type="entry name" value="DeoR-like_C"/>
</dbReference>
<feature type="domain" description="HTH deoR-type" evidence="4">
    <location>
        <begin position="10"/>
        <end position="65"/>
    </location>
</feature>
<dbReference type="PROSITE" id="PS00894">
    <property type="entry name" value="HTH_DEOR_1"/>
    <property type="match status" value="1"/>
</dbReference>
<dbReference type="RefSeq" id="WP_011292275.1">
    <property type="nucleotide sequence ID" value="NZ_AOSG01000051.1"/>
</dbReference>
<dbReference type="EMBL" id="AOSG01000051">
    <property type="protein sequence ID" value="EOR71105.1"/>
    <property type="molecule type" value="Genomic_DNA"/>
</dbReference>
<dbReference type="PANTHER" id="PTHR30363">
    <property type="entry name" value="HTH-TYPE TRANSCRIPTIONAL REGULATOR SRLR-RELATED"/>
    <property type="match status" value="1"/>
</dbReference>
<evidence type="ECO:0000256" key="3">
    <source>
        <dbReference type="ARBA" id="ARBA00023163"/>
    </source>
</evidence>
<dbReference type="InterPro" id="IPR050313">
    <property type="entry name" value="Carb_Metab_HTH_regulators"/>
</dbReference>
<dbReference type="SMART" id="SM00420">
    <property type="entry name" value="HTH_DEOR"/>
    <property type="match status" value="1"/>
</dbReference>
<proteinExistence type="predicted"/>
<dbReference type="GO" id="GO:0003700">
    <property type="term" value="F:DNA-binding transcription factor activity"/>
    <property type="evidence" value="ECO:0007669"/>
    <property type="project" value="InterPro"/>
</dbReference>
<evidence type="ECO:0000313" key="5">
    <source>
        <dbReference type="EMBL" id="EOR71105.1"/>
    </source>
</evidence>
<dbReference type="Gene3D" id="1.10.10.10">
    <property type="entry name" value="Winged helix-like DNA-binding domain superfamily/Winged helix DNA-binding domain"/>
    <property type="match status" value="1"/>
</dbReference>
<evidence type="ECO:0000259" key="4">
    <source>
        <dbReference type="PROSITE" id="PS51000"/>
    </source>
</evidence>
<accession>A0A9P2T9W7</accession>
<evidence type="ECO:0000313" key="6">
    <source>
        <dbReference type="Proteomes" id="UP000014184"/>
    </source>
</evidence>
<name>A0A9P2T9W7_THEFU</name>